<name>A0AAV6FRD7_9TELE</name>
<dbReference type="AlphaFoldDB" id="A0AAV6FRD7"/>
<proteinExistence type="predicted"/>
<comment type="caution">
    <text evidence="2">The sequence shown here is derived from an EMBL/GenBank/DDBJ whole genome shotgun (WGS) entry which is preliminary data.</text>
</comment>
<evidence type="ECO:0000313" key="3">
    <source>
        <dbReference type="Proteomes" id="UP000823561"/>
    </source>
</evidence>
<sequence>MAGPGQDPARTWQDMAGKSAMLAQSGAEGAVIYHQCFRRTTKMHRNGDKTTIMCSRILSCHQHHHHQQAGSRPVRYPEAGLRGWAPS</sequence>
<reference evidence="2" key="1">
    <citation type="submission" date="2020-10" db="EMBL/GenBank/DDBJ databases">
        <title>Chromosome-scale genome assembly of the Allis shad, Alosa alosa.</title>
        <authorList>
            <person name="Margot Z."/>
            <person name="Christophe K."/>
            <person name="Cabau C."/>
            <person name="Louis A."/>
            <person name="Berthelot C."/>
            <person name="Parey E."/>
            <person name="Roest Crollius H."/>
            <person name="Montfort J."/>
            <person name="Robinson-Rechavi M."/>
            <person name="Bucao C."/>
            <person name="Bouchez O."/>
            <person name="Gislard M."/>
            <person name="Lluch J."/>
            <person name="Milhes M."/>
            <person name="Lampietro C."/>
            <person name="Lopez Roques C."/>
            <person name="Donnadieu C."/>
            <person name="Braasch I."/>
            <person name="Desvignes T."/>
            <person name="Postlethwait J."/>
            <person name="Bobe J."/>
            <person name="Guiguen Y."/>
        </authorList>
    </citation>
    <scope>NUCLEOTIDE SEQUENCE</scope>
    <source>
        <strain evidence="2">M-15738</strain>
        <tissue evidence="2">Blood</tissue>
    </source>
</reference>
<gene>
    <name evidence="2" type="ORF">AALO_G00241330</name>
</gene>
<dbReference type="EMBL" id="JADWDJ010000019">
    <property type="protein sequence ID" value="KAG5265349.1"/>
    <property type="molecule type" value="Genomic_DNA"/>
</dbReference>
<feature type="region of interest" description="Disordered" evidence="1">
    <location>
        <begin position="63"/>
        <end position="87"/>
    </location>
</feature>
<protein>
    <submittedName>
        <fullName evidence="2">Uncharacterized protein</fullName>
    </submittedName>
</protein>
<keyword evidence="3" id="KW-1185">Reference proteome</keyword>
<evidence type="ECO:0000313" key="2">
    <source>
        <dbReference type="EMBL" id="KAG5265349.1"/>
    </source>
</evidence>
<organism evidence="2 3">
    <name type="scientific">Alosa alosa</name>
    <name type="common">allis shad</name>
    <dbReference type="NCBI Taxonomy" id="278164"/>
    <lineage>
        <taxon>Eukaryota</taxon>
        <taxon>Metazoa</taxon>
        <taxon>Chordata</taxon>
        <taxon>Craniata</taxon>
        <taxon>Vertebrata</taxon>
        <taxon>Euteleostomi</taxon>
        <taxon>Actinopterygii</taxon>
        <taxon>Neopterygii</taxon>
        <taxon>Teleostei</taxon>
        <taxon>Clupei</taxon>
        <taxon>Clupeiformes</taxon>
        <taxon>Clupeoidei</taxon>
        <taxon>Clupeidae</taxon>
        <taxon>Alosa</taxon>
    </lineage>
</organism>
<dbReference type="Proteomes" id="UP000823561">
    <property type="component" value="Chromosome 19"/>
</dbReference>
<accession>A0AAV6FRD7</accession>
<evidence type="ECO:0000256" key="1">
    <source>
        <dbReference type="SAM" id="MobiDB-lite"/>
    </source>
</evidence>